<dbReference type="Proteomes" id="UP000218965">
    <property type="component" value="Chromosome"/>
</dbReference>
<evidence type="ECO:0000256" key="1">
    <source>
        <dbReference type="ARBA" id="ARBA00000213"/>
    </source>
</evidence>
<dbReference type="EMBL" id="AP017315">
    <property type="protein sequence ID" value="BAU32121.1"/>
    <property type="molecule type" value="Genomic_DNA"/>
</dbReference>
<sequence>MRRRRGRGYSHTDADGRPVTDPATLERITSLVIPPAWTDVWICADERGHLQAAGTDADGRRQYRYHPAWTERAERRKYARVRELAGCTTPLRRRITTDLRGEDPQARATAIAARLIDALGVRLGDERYALEHGTVGALTLEWQHVEIDGARVHLDFPAKSGVRWQATLRDADLAAALDAVPRGRRVRLTEWRDAEGRHRVSARALTDYLSIASGCAVTPKDLRTLLGSRTAAQVLARSGPLPRAEQDAVILSAVDTVAETLRNTRAVARSSYIDPVVIERFRRGRVAALTRAGVSDRAYADLVR</sequence>
<dbReference type="InterPro" id="IPR011010">
    <property type="entry name" value="DNA_brk_join_enz"/>
</dbReference>
<evidence type="ECO:0000256" key="3">
    <source>
        <dbReference type="ARBA" id="ARBA00012891"/>
    </source>
</evidence>
<evidence type="ECO:0000256" key="4">
    <source>
        <dbReference type="ARBA" id="ARBA00023029"/>
    </source>
</evidence>
<dbReference type="Pfam" id="PF21338">
    <property type="entry name" value="Top1B_N_bact"/>
    <property type="match status" value="1"/>
</dbReference>
<evidence type="ECO:0000313" key="10">
    <source>
        <dbReference type="EMBL" id="BAU32121.1"/>
    </source>
</evidence>
<dbReference type="GO" id="GO:0003917">
    <property type="term" value="F:DNA topoisomerase type I (single strand cut, ATP-independent) activity"/>
    <property type="evidence" value="ECO:0007669"/>
    <property type="project" value="UniProtKB-EC"/>
</dbReference>
<feature type="domain" description="DNA topoisomerase IB N-terminal" evidence="9">
    <location>
        <begin position="8"/>
        <end position="56"/>
    </location>
</feature>
<dbReference type="GO" id="GO:0006265">
    <property type="term" value="P:DNA topological change"/>
    <property type="evidence" value="ECO:0007669"/>
    <property type="project" value="InterPro"/>
</dbReference>
<evidence type="ECO:0000256" key="5">
    <source>
        <dbReference type="ARBA" id="ARBA00023125"/>
    </source>
</evidence>
<organism evidence="10 11">
    <name type="scientific">Microcella alkaliphila</name>
    <dbReference type="NCBI Taxonomy" id="279828"/>
    <lineage>
        <taxon>Bacteria</taxon>
        <taxon>Bacillati</taxon>
        <taxon>Actinomycetota</taxon>
        <taxon>Actinomycetes</taxon>
        <taxon>Micrococcales</taxon>
        <taxon>Microbacteriaceae</taxon>
        <taxon>Microcella</taxon>
    </lineage>
</organism>
<accession>A0A0U5B8E2</accession>
<dbReference type="InterPro" id="IPR049331">
    <property type="entry name" value="Top1B_N_bact"/>
</dbReference>
<dbReference type="InterPro" id="IPR013500">
    <property type="entry name" value="TopoI_cat_euk"/>
</dbReference>
<dbReference type="SUPFAM" id="SSF56349">
    <property type="entry name" value="DNA breaking-rejoining enzymes"/>
    <property type="match status" value="1"/>
</dbReference>
<dbReference type="InterPro" id="IPR014711">
    <property type="entry name" value="TopoI_cat_a-hlx-sub_euk"/>
</dbReference>
<dbReference type="InterPro" id="IPR051062">
    <property type="entry name" value="Topoisomerase_IB"/>
</dbReference>
<dbReference type="PANTHER" id="PTHR10290">
    <property type="entry name" value="DNA TOPOISOMERASE I"/>
    <property type="match status" value="1"/>
</dbReference>
<evidence type="ECO:0000259" key="9">
    <source>
        <dbReference type="Pfam" id="PF21338"/>
    </source>
</evidence>
<comment type="similarity">
    <text evidence="2">Belongs to the type IB topoisomerase family.</text>
</comment>
<keyword evidence="4" id="KW-0799">Topoisomerase</keyword>
<evidence type="ECO:0000256" key="2">
    <source>
        <dbReference type="ARBA" id="ARBA00006645"/>
    </source>
</evidence>
<dbReference type="InterPro" id="IPR035447">
    <property type="entry name" value="DNA_topo_I_N_sf"/>
</dbReference>
<dbReference type="SUPFAM" id="SSF55869">
    <property type="entry name" value="DNA topoisomerase I domain"/>
    <property type="match status" value="1"/>
</dbReference>
<comment type="catalytic activity">
    <reaction evidence="1">
        <text>ATP-independent breakage of single-stranded DNA, followed by passage and rejoining.</text>
        <dbReference type="EC" id="5.6.2.1"/>
    </reaction>
</comment>
<dbReference type="EC" id="5.6.2.1" evidence="3"/>
<evidence type="ECO:0000313" key="11">
    <source>
        <dbReference type="Proteomes" id="UP000218965"/>
    </source>
</evidence>
<dbReference type="Gene3D" id="3.30.66.10">
    <property type="entry name" value="DNA topoisomerase I domain"/>
    <property type="match status" value="1"/>
</dbReference>
<dbReference type="PROSITE" id="PS52038">
    <property type="entry name" value="TOPO_IB_2"/>
    <property type="match status" value="1"/>
</dbReference>
<feature type="region of interest" description="Disordered" evidence="7">
    <location>
        <begin position="1"/>
        <end position="21"/>
    </location>
</feature>
<dbReference type="InterPro" id="IPR001631">
    <property type="entry name" value="TopoI"/>
</dbReference>
<keyword evidence="6" id="KW-0413">Isomerase</keyword>
<reference evidence="11" key="1">
    <citation type="submission" date="2015-12" db="EMBL/GenBank/DDBJ databases">
        <authorList>
            <person name="Shamseldin A."/>
            <person name="Moawad H."/>
            <person name="Abd El-Rahim W.M."/>
            <person name="Sadowsky M.J."/>
        </authorList>
    </citation>
    <scope>NUCLEOTIDE SEQUENCE [LARGE SCALE GENOMIC DNA]</scope>
    <source>
        <strain evidence="11">JAM AC0309</strain>
    </source>
</reference>
<dbReference type="PRINTS" id="PR00416">
    <property type="entry name" value="EUTPISMRASEI"/>
</dbReference>
<name>A0A0U5B8E2_9MICO</name>
<dbReference type="PANTHER" id="PTHR10290:SF3">
    <property type="entry name" value="DNA TOPOISOMERASE 1"/>
    <property type="match status" value="1"/>
</dbReference>
<proteinExistence type="inferred from homology"/>
<gene>
    <name evidence="10" type="ORF">MalAC0309_1264</name>
</gene>
<reference evidence="10 11" key="2">
    <citation type="submission" date="2016-01" db="EMBL/GenBank/DDBJ databases">
        <title>Microcella alkaliphila JAM AC0309 whole genome shotgun sequence.</title>
        <authorList>
            <person name="Kurata A."/>
            <person name="Hirose Y."/>
            <person name="Kishimoto N."/>
            <person name="Kobayashi T."/>
        </authorList>
    </citation>
    <scope>NUCLEOTIDE SEQUENCE [LARGE SCALE GENOMIC DNA]</scope>
    <source>
        <strain evidence="10 11">JAM AC0309</strain>
    </source>
</reference>
<dbReference type="Gene3D" id="1.10.132.120">
    <property type="match status" value="1"/>
</dbReference>
<evidence type="ECO:0000256" key="7">
    <source>
        <dbReference type="SAM" id="MobiDB-lite"/>
    </source>
</evidence>
<dbReference type="KEGG" id="malk:MalAC0309_1264"/>
<protein>
    <recommendedName>
        <fullName evidence="3">DNA topoisomerase</fullName>
        <ecNumber evidence="3">5.6.2.1</ecNumber>
    </recommendedName>
</protein>
<evidence type="ECO:0000259" key="8">
    <source>
        <dbReference type="Pfam" id="PF01028"/>
    </source>
</evidence>
<feature type="domain" description="DNA topoisomerase I catalytic core eukaryotic-type" evidence="8">
    <location>
        <begin position="71"/>
        <end position="270"/>
    </location>
</feature>
<evidence type="ECO:0000256" key="6">
    <source>
        <dbReference type="ARBA" id="ARBA00023235"/>
    </source>
</evidence>
<dbReference type="GO" id="GO:0003677">
    <property type="term" value="F:DNA binding"/>
    <property type="evidence" value="ECO:0007669"/>
    <property type="project" value="UniProtKB-KW"/>
</dbReference>
<dbReference type="Gene3D" id="3.90.15.10">
    <property type="entry name" value="Topoisomerase I, Chain A, domain 3"/>
    <property type="match status" value="1"/>
</dbReference>
<dbReference type="AlphaFoldDB" id="A0A0U5B8E2"/>
<dbReference type="Pfam" id="PF01028">
    <property type="entry name" value="Topoisom_I"/>
    <property type="match status" value="1"/>
</dbReference>
<keyword evidence="5" id="KW-0238">DNA-binding</keyword>